<reference evidence="3 4" key="1">
    <citation type="submission" date="2023-12" db="EMBL/GenBank/DDBJ databases">
        <title>the genome sequence of Hyalangium sp. s54d21.</title>
        <authorList>
            <person name="Zhang X."/>
        </authorList>
    </citation>
    <scope>NUCLEOTIDE SEQUENCE [LARGE SCALE GENOMIC DNA]</scope>
    <source>
        <strain evidence="4">s54d21</strain>
    </source>
</reference>
<dbReference type="PROSITE" id="PS51257">
    <property type="entry name" value="PROKAR_LIPOPROTEIN"/>
    <property type="match status" value="1"/>
</dbReference>
<protein>
    <recommendedName>
        <fullName evidence="5">Lipoprotein</fullName>
    </recommendedName>
</protein>
<keyword evidence="4" id="KW-1185">Reference proteome</keyword>
<accession>A0ABU5HCZ9</accession>
<dbReference type="Proteomes" id="UP001291309">
    <property type="component" value="Unassembled WGS sequence"/>
</dbReference>
<sequence length="151" mass="16407">MNRLSLAAVLGLAVAGCAHSVTSPTQQPLQTEAARCELVHTLMREPIVSQRLMEMATEGRELPLPVAVFLRDPEQGLLERLFDNDAATCGDAQFRVVRELTREGLVLYLQETPEGYAYDARRAGPEALSMGGEPQGVVRRNGQGGWATATD</sequence>
<dbReference type="EMBL" id="JAXIVS010000009">
    <property type="protein sequence ID" value="MDY7229975.1"/>
    <property type="molecule type" value="Genomic_DNA"/>
</dbReference>
<evidence type="ECO:0000313" key="3">
    <source>
        <dbReference type="EMBL" id="MDY7229975.1"/>
    </source>
</evidence>
<gene>
    <name evidence="3" type="ORF">SYV04_26515</name>
</gene>
<dbReference type="RefSeq" id="WP_321548692.1">
    <property type="nucleotide sequence ID" value="NZ_JAXIVS010000009.1"/>
</dbReference>
<organism evidence="3 4">
    <name type="scientific">Hyalangium rubrum</name>
    <dbReference type="NCBI Taxonomy" id="3103134"/>
    <lineage>
        <taxon>Bacteria</taxon>
        <taxon>Pseudomonadati</taxon>
        <taxon>Myxococcota</taxon>
        <taxon>Myxococcia</taxon>
        <taxon>Myxococcales</taxon>
        <taxon>Cystobacterineae</taxon>
        <taxon>Archangiaceae</taxon>
        <taxon>Hyalangium</taxon>
    </lineage>
</organism>
<proteinExistence type="predicted"/>
<feature type="region of interest" description="Disordered" evidence="1">
    <location>
        <begin position="128"/>
        <end position="151"/>
    </location>
</feature>
<feature type="signal peptide" evidence="2">
    <location>
        <begin position="1"/>
        <end position="20"/>
    </location>
</feature>
<keyword evidence="2" id="KW-0732">Signal</keyword>
<feature type="chain" id="PRO_5046788154" description="Lipoprotein" evidence="2">
    <location>
        <begin position="21"/>
        <end position="151"/>
    </location>
</feature>
<evidence type="ECO:0008006" key="5">
    <source>
        <dbReference type="Google" id="ProtNLM"/>
    </source>
</evidence>
<evidence type="ECO:0000256" key="2">
    <source>
        <dbReference type="SAM" id="SignalP"/>
    </source>
</evidence>
<evidence type="ECO:0000313" key="4">
    <source>
        <dbReference type="Proteomes" id="UP001291309"/>
    </source>
</evidence>
<comment type="caution">
    <text evidence="3">The sequence shown here is derived from an EMBL/GenBank/DDBJ whole genome shotgun (WGS) entry which is preliminary data.</text>
</comment>
<name>A0ABU5HCZ9_9BACT</name>
<evidence type="ECO:0000256" key="1">
    <source>
        <dbReference type="SAM" id="MobiDB-lite"/>
    </source>
</evidence>